<dbReference type="Proteomes" id="UP000663881">
    <property type="component" value="Unassembled WGS sequence"/>
</dbReference>
<organism evidence="1 2">
    <name type="scientific">Adineta steineri</name>
    <dbReference type="NCBI Taxonomy" id="433720"/>
    <lineage>
        <taxon>Eukaryota</taxon>
        <taxon>Metazoa</taxon>
        <taxon>Spiralia</taxon>
        <taxon>Gnathifera</taxon>
        <taxon>Rotifera</taxon>
        <taxon>Eurotatoria</taxon>
        <taxon>Bdelloidea</taxon>
        <taxon>Adinetida</taxon>
        <taxon>Adinetidae</taxon>
        <taxon>Adineta</taxon>
    </lineage>
</organism>
<name>A0A818HI26_9BILA</name>
<evidence type="ECO:0000313" key="1">
    <source>
        <dbReference type="EMBL" id="CAF3504694.1"/>
    </source>
</evidence>
<comment type="caution">
    <text evidence="1">The sequence shown here is derived from an EMBL/GenBank/DDBJ whole genome shotgun (WGS) entry which is preliminary data.</text>
</comment>
<proteinExistence type="predicted"/>
<feature type="non-terminal residue" evidence="1">
    <location>
        <position position="14"/>
    </location>
</feature>
<sequence>MRLPLANESRILFS</sequence>
<reference evidence="1" key="1">
    <citation type="submission" date="2021-02" db="EMBL/GenBank/DDBJ databases">
        <authorList>
            <person name="Nowell W R."/>
        </authorList>
    </citation>
    <scope>NUCLEOTIDE SEQUENCE</scope>
</reference>
<gene>
    <name evidence="1" type="ORF">OKA104_LOCUS1695</name>
</gene>
<accession>A0A818HI26</accession>
<evidence type="ECO:0000313" key="2">
    <source>
        <dbReference type="Proteomes" id="UP000663881"/>
    </source>
</evidence>
<dbReference type="EMBL" id="CAJOAY010000043">
    <property type="protein sequence ID" value="CAF3504694.1"/>
    <property type="molecule type" value="Genomic_DNA"/>
</dbReference>
<protein>
    <submittedName>
        <fullName evidence="1">Uncharacterized protein</fullName>
    </submittedName>
</protein>